<dbReference type="GO" id="GO:0031145">
    <property type="term" value="P:anaphase-promoting complex-dependent catabolic process"/>
    <property type="evidence" value="ECO:0007669"/>
    <property type="project" value="InterPro"/>
</dbReference>
<keyword evidence="3" id="KW-0498">Mitosis</keyword>
<dbReference type="GO" id="GO:0070979">
    <property type="term" value="P:protein K11-linked ubiquitination"/>
    <property type="evidence" value="ECO:0007669"/>
    <property type="project" value="TreeGrafter"/>
</dbReference>
<dbReference type="InterPro" id="IPR024789">
    <property type="entry name" value="APC4"/>
</dbReference>
<keyword evidence="4" id="KW-0833">Ubl conjugation pathway</keyword>
<dbReference type="SUPFAM" id="SSF50978">
    <property type="entry name" value="WD40 repeat-like"/>
    <property type="match status" value="1"/>
</dbReference>
<dbReference type="RefSeq" id="XP_023461728.1">
    <property type="nucleotide sequence ID" value="XM_023609690.1"/>
</dbReference>
<sequence>MSNNDFTHFAKRILTDPAKFISWCPVSDLLLIVSPDNALSLYRVAIKQLTLLWSSETAFDSTITSVTWKPDGKELAIGCENGVVYKVDTRYESLCICQCWPPEKSSRPLSAIKSLFWTHYGPEKKDEIIEGFDPTAFDPELSLPTLSHLPLIEPTIKINVRHKKKTLPERPFDNAETQSILFVGTDNGDMIAILNGVYQIGTFNLSQEKTAKDISILNIVAASTISSIKVFGCTKLTNEPCLFTVDTSFLESKKEEISRVAEIKTRLDYLFQYAIHVIETLKDHHSSYTKLTKNVVVSASDAIISNNGELQKPIPEVEFIAILATGNLSQAIRELITDELTPQFIKQWETTNNHGYQSSLRIICEHALPVFERILLQLSDSLGHSLWKERYEPFLDVASVESCIDHVNKLIVLIRDLAQHIRRLIKLFGAFIAWIIKVSSKLADPESAELQNEPTLCEEPEWVFEYLEEWFVTDKIAKFFIESNGNDACITKLLSDTVDHYTSMFQRPSETISKEMNIKFAKYRLHESNSLLSSITAENCLYYVLLQNPQKLILLKIDFSNQMPQYACISIANGDISDAKFFDDKELGILVKTGQDITILYTLLLNHISYTHQRSELTSIDLETQHERHLLLNKMIDVNIGCNGLPNRRVFATVASNGLLNIYSMDKQEELEEELDE</sequence>
<dbReference type="GeneID" id="35440680"/>
<dbReference type="GO" id="GO:0034399">
    <property type="term" value="C:nuclear periphery"/>
    <property type="evidence" value="ECO:0007669"/>
    <property type="project" value="TreeGrafter"/>
</dbReference>
<dbReference type="InterPro" id="IPR015943">
    <property type="entry name" value="WD40/YVTN_repeat-like_dom_sf"/>
</dbReference>
<evidence type="ECO:0000256" key="5">
    <source>
        <dbReference type="ARBA" id="ARBA00023306"/>
    </source>
</evidence>
<dbReference type="GO" id="GO:0051301">
    <property type="term" value="P:cell division"/>
    <property type="evidence" value="ECO:0007669"/>
    <property type="project" value="UniProtKB-KW"/>
</dbReference>
<evidence type="ECO:0000256" key="2">
    <source>
        <dbReference type="ARBA" id="ARBA00022618"/>
    </source>
</evidence>
<feature type="domain" description="Anaphase-promoting complex subunit 4-like WD40" evidence="6">
    <location>
        <begin position="22"/>
        <end position="90"/>
    </location>
</feature>
<gene>
    <name evidence="8" type="ORF">RHIMIDRAFT_241973</name>
</gene>
<evidence type="ECO:0000259" key="7">
    <source>
        <dbReference type="Pfam" id="PF12896"/>
    </source>
</evidence>
<evidence type="ECO:0000259" key="6">
    <source>
        <dbReference type="Pfam" id="PF12894"/>
    </source>
</evidence>
<dbReference type="AlphaFoldDB" id="A0A2G4SGX6"/>
<dbReference type="Pfam" id="PF12896">
    <property type="entry name" value="ANAPC4"/>
    <property type="match status" value="1"/>
</dbReference>
<evidence type="ECO:0000256" key="3">
    <source>
        <dbReference type="ARBA" id="ARBA00022776"/>
    </source>
</evidence>
<evidence type="ECO:0000256" key="1">
    <source>
        <dbReference type="ARBA" id="ARBA00016067"/>
    </source>
</evidence>
<keyword evidence="9" id="KW-1185">Reference proteome</keyword>
<dbReference type="Pfam" id="PF12894">
    <property type="entry name" value="ANAPC4_WD40"/>
    <property type="match status" value="1"/>
</dbReference>
<dbReference type="STRING" id="1340429.A0A2G4SGX6"/>
<dbReference type="InterPro" id="IPR024977">
    <property type="entry name" value="Apc4-like_WD40_dom"/>
</dbReference>
<dbReference type="PANTHER" id="PTHR13260">
    <property type="entry name" value="ANAPHASE PROMOTING COMPLEX SUBUNIT 4 APC4"/>
    <property type="match status" value="1"/>
</dbReference>
<evidence type="ECO:0000313" key="8">
    <source>
        <dbReference type="EMBL" id="PHZ08020.1"/>
    </source>
</evidence>
<evidence type="ECO:0000256" key="4">
    <source>
        <dbReference type="ARBA" id="ARBA00022786"/>
    </source>
</evidence>
<accession>A0A2G4SGX6</accession>
<dbReference type="Proteomes" id="UP000242254">
    <property type="component" value="Unassembled WGS sequence"/>
</dbReference>
<evidence type="ECO:0000313" key="9">
    <source>
        <dbReference type="Proteomes" id="UP000242254"/>
    </source>
</evidence>
<proteinExistence type="predicted"/>
<dbReference type="InterPro" id="IPR024790">
    <property type="entry name" value="APC4_long_dom"/>
</dbReference>
<name>A0A2G4SGX6_RHIZD</name>
<dbReference type="PANTHER" id="PTHR13260:SF0">
    <property type="entry name" value="ANAPHASE-PROMOTING COMPLEX SUBUNIT 4"/>
    <property type="match status" value="1"/>
</dbReference>
<dbReference type="GO" id="GO:0005680">
    <property type="term" value="C:anaphase-promoting complex"/>
    <property type="evidence" value="ECO:0007669"/>
    <property type="project" value="InterPro"/>
</dbReference>
<dbReference type="Gene3D" id="2.130.10.10">
    <property type="entry name" value="YVTN repeat-like/Quinoprotein amine dehydrogenase"/>
    <property type="match status" value="1"/>
</dbReference>
<dbReference type="InterPro" id="IPR036322">
    <property type="entry name" value="WD40_repeat_dom_sf"/>
</dbReference>
<protein>
    <recommendedName>
        <fullName evidence="1">Anaphase-promoting complex subunit 4</fullName>
    </recommendedName>
</protein>
<dbReference type="EMBL" id="KZ303868">
    <property type="protein sequence ID" value="PHZ08020.1"/>
    <property type="molecule type" value="Genomic_DNA"/>
</dbReference>
<keyword evidence="2" id="KW-0132">Cell division</keyword>
<keyword evidence="5" id="KW-0131">Cell cycle</keyword>
<organism evidence="8 9">
    <name type="scientific">Rhizopus microsporus ATCC 52813</name>
    <dbReference type="NCBI Taxonomy" id="1340429"/>
    <lineage>
        <taxon>Eukaryota</taxon>
        <taxon>Fungi</taxon>
        <taxon>Fungi incertae sedis</taxon>
        <taxon>Mucoromycota</taxon>
        <taxon>Mucoromycotina</taxon>
        <taxon>Mucoromycetes</taxon>
        <taxon>Mucorales</taxon>
        <taxon>Mucorineae</taxon>
        <taxon>Rhizopodaceae</taxon>
        <taxon>Rhizopus</taxon>
    </lineage>
</organism>
<feature type="domain" description="Anaphase-promoting complex subunit 4 long" evidence="7">
    <location>
        <begin position="242"/>
        <end position="444"/>
    </location>
</feature>
<reference evidence="8 9" key="1">
    <citation type="journal article" date="2016" name="Proc. Natl. Acad. Sci. U.S.A.">
        <title>Lipid metabolic changes in an early divergent fungus govern the establishment of a mutualistic symbiosis with endobacteria.</title>
        <authorList>
            <person name="Lastovetsky O.A."/>
            <person name="Gaspar M.L."/>
            <person name="Mondo S.J."/>
            <person name="LaButti K.M."/>
            <person name="Sandor L."/>
            <person name="Grigoriev I.V."/>
            <person name="Henry S.A."/>
            <person name="Pawlowska T.E."/>
        </authorList>
    </citation>
    <scope>NUCLEOTIDE SEQUENCE [LARGE SCALE GENOMIC DNA]</scope>
    <source>
        <strain evidence="8 9">ATCC 52813</strain>
    </source>
</reference>